<keyword evidence="2" id="KW-1185">Reference proteome</keyword>
<name>A0AAF3EJK7_9BILA</name>
<evidence type="ECO:0008006" key="4">
    <source>
        <dbReference type="Google" id="ProtNLM"/>
    </source>
</evidence>
<keyword evidence="1" id="KW-0732">Signal</keyword>
<evidence type="ECO:0000313" key="3">
    <source>
        <dbReference type="WBParaSite" id="MBELARI_LOCUS14210"/>
    </source>
</evidence>
<evidence type="ECO:0000256" key="1">
    <source>
        <dbReference type="SAM" id="SignalP"/>
    </source>
</evidence>
<proteinExistence type="predicted"/>
<dbReference type="AlphaFoldDB" id="A0AAF3EJK7"/>
<reference evidence="3" key="1">
    <citation type="submission" date="2024-02" db="UniProtKB">
        <authorList>
            <consortium name="WormBaseParasite"/>
        </authorList>
    </citation>
    <scope>IDENTIFICATION</scope>
</reference>
<protein>
    <recommendedName>
        <fullName evidence="4">VWFA domain-containing protein</fullName>
    </recommendedName>
</protein>
<accession>A0AAF3EJK7</accession>
<evidence type="ECO:0000313" key="2">
    <source>
        <dbReference type="Proteomes" id="UP000887575"/>
    </source>
</evidence>
<dbReference type="PANTHER" id="PTHR21690:SF2">
    <property type="entry name" value="CUB DOMAIN-CONTAINING PROTEIN-RELATED"/>
    <property type="match status" value="1"/>
</dbReference>
<feature type="chain" id="PRO_5042033284" description="VWFA domain-containing protein" evidence="1">
    <location>
        <begin position="19"/>
        <end position="459"/>
    </location>
</feature>
<dbReference type="WBParaSite" id="MBELARI_LOCUS14210">
    <property type="protein sequence ID" value="MBELARI_LOCUS14210"/>
    <property type="gene ID" value="MBELARI_LOCUS14210"/>
</dbReference>
<organism evidence="2 3">
    <name type="scientific">Mesorhabditis belari</name>
    <dbReference type="NCBI Taxonomy" id="2138241"/>
    <lineage>
        <taxon>Eukaryota</taxon>
        <taxon>Metazoa</taxon>
        <taxon>Ecdysozoa</taxon>
        <taxon>Nematoda</taxon>
        <taxon>Chromadorea</taxon>
        <taxon>Rhabditida</taxon>
        <taxon>Rhabditina</taxon>
        <taxon>Rhabditomorpha</taxon>
        <taxon>Rhabditoidea</taxon>
        <taxon>Rhabditidae</taxon>
        <taxon>Mesorhabditinae</taxon>
        <taxon>Mesorhabditis</taxon>
    </lineage>
</organism>
<dbReference type="PANTHER" id="PTHR21690">
    <property type="entry name" value="CUB DOMAIN-CONTAINING PROTEIN-RELATED"/>
    <property type="match status" value="1"/>
</dbReference>
<dbReference type="Proteomes" id="UP000887575">
    <property type="component" value="Unassembled WGS sequence"/>
</dbReference>
<feature type="signal peptide" evidence="1">
    <location>
        <begin position="1"/>
        <end position="18"/>
    </location>
</feature>
<sequence length="459" mass="50233">MILRFGLFLLALVYLATAAQDCLCYGNQTAASIFTPTNPRDNEYNSCYPPGGACPYIAATGNSSLVLANIQFNTFSSASQPNDLQIIIMDGPTMAFDLRPADLNNPDIVKALANFVSQTSELDISMKFYNGVKDGIISFYFRPQLKVTIPTLPPTTPPPTFATVSGAPSQPALIGADIAFAYVSAGSDLSLFQKMSDAITATVTSLNVVTTNTSPAGVRLSFCAPSKTNSANTFGDQWDLDLDTFNSFVQVVPKKIGLDKSLWVPALEAFVGSGGYFDSSSDHRPRENVQKIFVFFTQSSPSEDASALKMSLQKLAKLDVHMVVVDVRAGPDTYFTGLLADPEVSNFAYMNLKASNDFLFDYVLQSDNDPKYGCTYDQAKTSFKVTKSPMTLSWPQTFGDTNTKGTQYCNNQATVLDLESKDPTTTNLCVSVPSYELETEKGLLEILRWRRRNCQFHRT</sequence>